<feature type="region of interest" description="Disordered" evidence="1">
    <location>
        <begin position="110"/>
        <end position="139"/>
    </location>
</feature>
<keyword evidence="2" id="KW-1133">Transmembrane helix</keyword>
<accession>A0A5K7Z533</accession>
<keyword evidence="2" id="KW-0812">Transmembrane</keyword>
<protein>
    <recommendedName>
        <fullName evidence="3">DUF1980 domain-containing protein</fullName>
    </recommendedName>
</protein>
<keyword evidence="5" id="KW-1185">Reference proteome</keyword>
<sequence length="257" mass="28590">MKSPDTIFSRWLHPFVFGAWMVALVYLLGSRRYMDFLRPEFGLLLVPAVFIAMGFMIAAIAGNRTTDKDASTALRAAVLLLPLIFLVGVPDAMLGELAFKNRFVGTGTITTNSRDPSGERFPWEDGQNEEEASLVDTTRPRSRAAGECFITDLYRRAGRYEGRRVVFTGMIMRDEALKEHFGGRDTAVYRFLITCCAADALPLAVAVDADRAEPFANDQWVRVSGTFSLHHVDDKSFPLVTDAALEPIEAPVIPYLF</sequence>
<feature type="transmembrane region" description="Helical" evidence="2">
    <location>
        <begin position="41"/>
        <end position="61"/>
    </location>
</feature>
<dbReference type="InterPro" id="IPR015402">
    <property type="entry name" value="DUF1980"/>
</dbReference>
<evidence type="ECO:0000313" key="4">
    <source>
        <dbReference type="EMBL" id="BBO76876.1"/>
    </source>
</evidence>
<dbReference type="AlphaFoldDB" id="A0A5K7Z533"/>
<dbReference type="Proteomes" id="UP000427769">
    <property type="component" value="Chromosome"/>
</dbReference>
<dbReference type="InterPro" id="IPR048447">
    <property type="entry name" value="DUF1980_C"/>
</dbReference>
<reference evidence="4 5" key="1">
    <citation type="submission" date="2019-11" db="EMBL/GenBank/DDBJ databases">
        <title>Comparative genomics of hydrocarbon-degrading Desulfosarcina strains.</title>
        <authorList>
            <person name="Watanabe M."/>
            <person name="Kojima H."/>
            <person name="Fukui M."/>
        </authorList>
    </citation>
    <scope>NUCLEOTIDE SEQUENCE [LARGE SCALE GENOMIC DNA]</scope>
    <source>
        <strain evidence="4 5">PP31</strain>
    </source>
</reference>
<feature type="domain" description="DUF1980" evidence="3">
    <location>
        <begin position="150"/>
        <end position="257"/>
    </location>
</feature>
<dbReference type="InterPro" id="IPR052955">
    <property type="entry name" value="UPF0703_membrane_permease"/>
</dbReference>
<keyword evidence="2" id="KW-0472">Membrane</keyword>
<dbReference type="KEGG" id="dwd:DSCW_42930"/>
<feature type="transmembrane region" description="Helical" evidence="2">
    <location>
        <begin position="12"/>
        <end position="29"/>
    </location>
</feature>
<evidence type="ECO:0000256" key="2">
    <source>
        <dbReference type="SAM" id="Phobius"/>
    </source>
</evidence>
<proteinExistence type="predicted"/>
<dbReference type="OrthoDB" id="5420656at2"/>
<feature type="transmembrane region" description="Helical" evidence="2">
    <location>
        <begin position="73"/>
        <end position="94"/>
    </location>
</feature>
<dbReference type="NCBIfam" id="TIGR03943">
    <property type="entry name" value="TIGR03943 family putative permease subunit"/>
    <property type="match status" value="1"/>
</dbReference>
<dbReference type="EMBL" id="AP021875">
    <property type="protein sequence ID" value="BBO76876.1"/>
    <property type="molecule type" value="Genomic_DNA"/>
</dbReference>
<dbReference type="PANTHER" id="PTHR40047:SF1">
    <property type="entry name" value="UPF0703 PROTEIN YCGQ"/>
    <property type="match status" value="1"/>
</dbReference>
<dbReference type="RefSeq" id="WP_155305678.1">
    <property type="nucleotide sequence ID" value="NZ_AP021875.1"/>
</dbReference>
<organism evidence="4 5">
    <name type="scientific">Desulfosarcina widdelii</name>
    <dbReference type="NCBI Taxonomy" id="947919"/>
    <lineage>
        <taxon>Bacteria</taxon>
        <taxon>Pseudomonadati</taxon>
        <taxon>Thermodesulfobacteriota</taxon>
        <taxon>Desulfobacteria</taxon>
        <taxon>Desulfobacterales</taxon>
        <taxon>Desulfosarcinaceae</taxon>
        <taxon>Desulfosarcina</taxon>
    </lineage>
</organism>
<name>A0A5K7Z533_9BACT</name>
<dbReference type="PANTHER" id="PTHR40047">
    <property type="entry name" value="UPF0703 PROTEIN YCGQ"/>
    <property type="match status" value="1"/>
</dbReference>
<evidence type="ECO:0000313" key="5">
    <source>
        <dbReference type="Proteomes" id="UP000427769"/>
    </source>
</evidence>
<evidence type="ECO:0000259" key="3">
    <source>
        <dbReference type="Pfam" id="PF21537"/>
    </source>
</evidence>
<gene>
    <name evidence="4" type="ORF">DSCW_42930</name>
</gene>
<evidence type="ECO:0000256" key="1">
    <source>
        <dbReference type="SAM" id="MobiDB-lite"/>
    </source>
</evidence>
<dbReference type="Pfam" id="PF21537">
    <property type="entry name" value="DUF1980_C"/>
    <property type="match status" value="1"/>
</dbReference>